<feature type="domain" description="RIG-I-like receptor C-terminal" evidence="1">
    <location>
        <begin position="4"/>
        <end position="107"/>
    </location>
</feature>
<accession>A0A9D4JLN4</accession>
<gene>
    <name evidence="2" type="ORF">DPMN_118201</name>
</gene>
<organism evidence="2 3">
    <name type="scientific">Dreissena polymorpha</name>
    <name type="common">Zebra mussel</name>
    <name type="synonym">Mytilus polymorpha</name>
    <dbReference type="NCBI Taxonomy" id="45954"/>
    <lineage>
        <taxon>Eukaryota</taxon>
        <taxon>Metazoa</taxon>
        <taxon>Spiralia</taxon>
        <taxon>Lophotrochozoa</taxon>
        <taxon>Mollusca</taxon>
        <taxon>Bivalvia</taxon>
        <taxon>Autobranchia</taxon>
        <taxon>Heteroconchia</taxon>
        <taxon>Euheterodonta</taxon>
        <taxon>Imparidentia</taxon>
        <taxon>Neoheterodontei</taxon>
        <taxon>Myida</taxon>
        <taxon>Dreissenoidea</taxon>
        <taxon>Dreissenidae</taxon>
        <taxon>Dreissena</taxon>
    </lineage>
</organism>
<protein>
    <recommendedName>
        <fullName evidence="1">RIG-I-like receptor C-terminal domain-containing protein</fullName>
    </recommendedName>
</protein>
<evidence type="ECO:0000313" key="2">
    <source>
        <dbReference type="EMBL" id="KAH3816680.1"/>
    </source>
</evidence>
<sequence length="126" mass="14720">MIDMLYDKRPGERDTEAYNKWTVDIEKSAQQNVNDHEISRDISACAVYLNVYNSAIEVCNLLQIAEVAKYLSEKHHREFEGRKKHTETEKKLFDNLIDVQRKLNKLKNDKDAANPNVQIVSEQLQK</sequence>
<evidence type="ECO:0000259" key="1">
    <source>
        <dbReference type="Pfam" id="PF18119"/>
    </source>
</evidence>
<name>A0A9D4JLN4_DREPO</name>
<dbReference type="AlphaFoldDB" id="A0A9D4JLN4"/>
<evidence type="ECO:0000313" key="3">
    <source>
        <dbReference type="Proteomes" id="UP000828390"/>
    </source>
</evidence>
<comment type="caution">
    <text evidence="2">The sequence shown here is derived from an EMBL/GenBank/DDBJ whole genome shotgun (WGS) entry which is preliminary data.</text>
</comment>
<keyword evidence="3" id="KW-1185">Reference proteome</keyword>
<dbReference type="EMBL" id="JAIWYP010000005">
    <property type="protein sequence ID" value="KAH3816680.1"/>
    <property type="molecule type" value="Genomic_DNA"/>
</dbReference>
<proteinExistence type="predicted"/>
<reference evidence="2" key="2">
    <citation type="submission" date="2020-11" db="EMBL/GenBank/DDBJ databases">
        <authorList>
            <person name="McCartney M.A."/>
            <person name="Auch B."/>
            <person name="Kono T."/>
            <person name="Mallez S."/>
            <person name="Becker A."/>
            <person name="Gohl D.M."/>
            <person name="Silverstein K.A.T."/>
            <person name="Koren S."/>
            <person name="Bechman K.B."/>
            <person name="Herman A."/>
            <person name="Abrahante J.E."/>
            <person name="Garbe J."/>
        </authorList>
    </citation>
    <scope>NUCLEOTIDE SEQUENCE</scope>
    <source>
        <strain evidence="2">Duluth1</strain>
        <tissue evidence="2">Whole animal</tissue>
    </source>
</reference>
<dbReference type="Gene3D" id="1.20.1320.30">
    <property type="match status" value="1"/>
</dbReference>
<dbReference type="InterPro" id="IPR041204">
    <property type="entry name" value="RIG-I-like_C"/>
</dbReference>
<dbReference type="Pfam" id="PF18119">
    <property type="entry name" value="RIG-I_C"/>
    <property type="match status" value="1"/>
</dbReference>
<dbReference type="Proteomes" id="UP000828390">
    <property type="component" value="Unassembled WGS sequence"/>
</dbReference>
<reference evidence="2" key="1">
    <citation type="journal article" date="2019" name="bioRxiv">
        <title>The Genome of the Zebra Mussel, Dreissena polymorpha: A Resource for Invasive Species Research.</title>
        <authorList>
            <person name="McCartney M.A."/>
            <person name="Auch B."/>
            <person name="Kono T."/>
            <person name="Mallez S."/>
            <person name="Zhang Y."/>
            <person name="Obille A."/>
            <person name="Becker A."/>
            <person name="Abrahante J.E."/>
            <person name="Garbe J."/>
            <person name="Badalamenti J.P."/>
            <person name="Herman A."/>
            <person name="Mangelson H."/>
            <person name="Liachko I."/>
            <person name="Sullivan S."/>
            <person name="Sone E.D."/>
            <person name="Koren S."/>
            <person name="Silverstein K.A.T."/>
            <person name="Beckman K.B."/>
            <person name="Gohl D.M."/>
        </authorList>
    </citation>
    <scope>NUCLEOTIDE SEQUENCE</scope>
    <source>
        <strain evidence="2">Duluth1</strain>
        <tissue evidence="2">Whole animal</tissue>
    </source>
</reference>